<dbReference type="Gene3D" id="3.30.40.10">
    <property type="entry name" value="Zinc/RING finger domain, C3HC4 (zinc finger)"/>
    <property type="match status" value="1"/>
</dbReference>
<proteinExistence type="predicted"/>
<feature type="region of interest" description="Disordered" evidence="1">
    <location>
        <begin position="502"/>
        <end position="641"/>
    </location>
</feature>
<dbReference type="Proteomes" id="UP001363151">
    <property type="component" value="Unassembled WGS sequence"/>
</dbReference>
<accession>A0ABR1GCE8</accession>
<feature type="region of interest" description="Disordered" evidence="1">
    <location>
        <begin position="338"/>
        <end position="357"/>
    </location>
</feature>
<gene>
    <name evidence="2" type="ORF">SO694_00002174</name>
</gene>
<feature type="region of interest" description="Disordered" evidence="1">
    <location>
        <begin position="195"/>
        <end position="246"/>
    </location>
</feature>
<evidence type="ECO:0000313" key="2">
    <source>
        <dbReference type="EMBL" id="KAK7253654.1"/>
    </source>
</evidence>
<dbReference type="InterPro" id="IPR013083">
    <property type="entry name" value="Znf_RING/FYVE/PHD"/>
</dbReference>
<feature type="region of interest" description="Disordered" evidence="1">
    <location>
        <begin position="28"/>
        <end position="77"/>
    </location>
</feature>
<name>A0ABR1GCE8_AURAN</name>
<feature type="compositionally biased region" description="Basic residues" evidence="1">
    <location>
        <begin position="573"/>
        <end position="584"/>
    </location>
</feature>
<organism evidence="2 3">
    <name type="scientific">Aureococcus anophagefferens</name>
    <name type="common">Harmful bloom alga</name>
    <dbReference type="NCBI Taxonomy" id="44056"/>
    <lineage>
        <taxon>Eukaryota</taxon>
        <taxon>Sar</taxon>
        <taxon>Stramenopiles</taxon>
        <taxon>Ochrophyta</taxon>
        <taxon>Pelagophyceae</taxon>
        <taxon>Pelagomonadales</taxon>
        <taxon>Pelagomonadaceae</taxon>
        <taxon>Aureococcus</taxon>
    </lineage>
</organism>
<feature type="compositionally biased region" description="Low complexity" evidence="1">
    <location>
        <begin position="539"/>
        <end position="554"/>
    </location>
</feature>
<sequence>MGPKEWRRGGGGRARCRRGAAKAIGDLLCGRHCGKGGRSAAPRAPPKKRASTPKAETTPSRKSSRAGSEHKPGMYAISARALRWRRSPRREEKEQARLEKLLKRADRAVANAVADDAKHANRERRHEDARRHALEQAVLQEQRRILFQHQAILRAQQLEVLRQQRVQEREERERQAMAAMAARDARRAAKFVKEMAKSQRSTELQRQRVESKVYRESPPGGGASSRRPRSAAHGRAPAGAGAGRRRRRLFAPPFAAGGAPAPWGAYDGAGAFAAASYAHAGYGGFEPPYAADYDRAATWAAAAARAAAGGAALRLRVRVLRRRAGAARRRRVLRAGRAAEPGGLLPRRGAPAAAPPPQQLTAADVARLLPPCCFCGGANDPDSAEGAMIASVFLGPREGRRPRARCAHERCAELSPEVFLDDHGAYHNVVKAAKRGAQLRCFACDGRARDDRLPRRELPAVVPRALRRELALALRGPAALLARRRPGEVTLTCEGCAGEFHPNAWPSSSAAPPCARRAGSLEDDDGDDGQRKPLRPRCRTASGPSPSSSATRPWSPSPRRRPRRPAARMTRPATRRTRRARRAPTRPWRGAGGRRAAVAEAPADADAAMAEAPADATVEVADAEPPVADAMEDDSEAPLDV</sequence>
<feature type="compositionally biased region" description="Low complexity" evidence="1">
    <location>
        <begin position="585"/>
        <end position="618"/>
    </location>
</feature>
<evidence type="ECO:0000313" key="3">
    <source>
        <dbReference type="Proteomes" id="UP001363151"/>
    </source>
</evidence>
<protein>
    <submittedName>
        <fullName evidence="2">DNA binding protein</fullName>
    </submittedName>
</protein>
<feature type="compositionally biased region" description="Basic and acidic residues" evidence="1">
    <location>
        <begin position="203"/>
        <end position="215"/>
    </location>
</feature>
<feature type="compositionally biased region" description="Acidic residues" evidence="1">
    <location>
        <begin position="630"/>
        <end position="641"/>
    </location>
</feature>
<comment type="caution">
    <text evidence="2">The sequence shown here is derived from an EMBL/GenBank/DDBJ whole genome shotgun (WGS) entry which is preliminary data.</text>
</comment>
<evidence type="ECO:0000256" key="1">
    <source>
        <dbReference type="SAM" id="MobiDB-lite"/>
    </source>
</evidence>
<dbReference type="EMBL" id="JBBJCI010000034">
    <property type="protein sequence ID" value="KAK7253654.1"/>
    <property type="molecule type" value="Genomic_DNA"/>
</dbReference>
<feature type="compositionally biased region" description="Low complexity" evidence="1">
    <location>
        <begin position="502"/>
        <end position="518"/>
    </location>
</feature>
<feature type="compositionally biased region" description="Low complexity" evidence="1">
    <location>
        <begin position="338"/>
        <end position="352"/>
    </location>
</feature>
<keyword evidence="3" id="KW-1185">Reference proteome</keyword>
<reference evidence="2 3" key="1">
    <citation type="submission" date="2024-03" db="EMBL/GenBank/DDBJ databases">
        <title>Aureococcus anophagefferens CCMP1851 and Kratosvirus quantuckense: Draft genome of a second virus-susceptible host strain in the model system.</title>
        <authorList>
            <person name="Chase E."/>
            <person name="Truchon A.R."/>
            <person name="Schepens W."/>
            <person name="Wilhelm S.W."/>
        </authorList>
    </citation>
    <scope>NUCLEOTIDE SEQUENCE [LARGE SCALE GENOMIC DNA]</scope>
    <source>
        <strain evidence="2 3">CCMP1851</strain>
    </source>
</reference>